<organism evidence="1 2">
    <name type="scientific">Avena sativa</name>
    <name type="common">Oat</name>
    <dbReference type="NCBI Taxonomy" id="4498"/>
    <lineage>
        <taxon>Eukaryota</taxon>
        <taxon>Viridiplantae</taxon>
        <taxon>Streptophyta</taxon>
        <taxon>Embryophyta</taxon>
        <taxon>Tracheophyta</taxon>
        <taxon>Spermatophyta</taxon>
        <taxon>Magnoliopsida</taxon>
        <taxon>Liliopsida</taxon>
        <taxon>Poales</taxon>
        <taxon>Poaceae</taxon>
        <taxon>BOP clade</taxon>
        <taxon>Pooideae</taxon>
        <taxon>Poodae</taxon>
        <taxon>Poeae</taxon>
        <taxon>Poeae Chloroplast Group 1 (Aveneae type)</taxon>
        <taxon>Aveninae</taxon>
        <taxon>Avena</taxon>
    </lineage>
</organism>
<reference evidence="1" key="2">
    <citation type="submission" date="2025-09" db="UniProtKB">
        <authorList>
            <consortium name="EnsemblPlants"/>
        </authorList>
    </citation>
    <scope>IDENTIFICATION</scope>
</reference>
<accession>A0ACD5ZLH1</accession>
<dbReference type="Proteomes" id="UP001732700">
    <property type="component" value="Chromosome 7A"/>
</dbReference>
<name>A0ACD5ZLH1_AVESA</name>
<evidence type="ECO:0000313" key="1">
    <source>
        <dbReference type="EnsemblPlants" id="AVESA.00010b.r2.7AG1210860.1.CDS"/>
    </source>
</evidence>
<sequence length="197" mass="22943">MDVWIEKFNHEAMIICKDSARQKIRYAFTHNIVEKLVADPKKFNAATCLDEFNDQCAKYKFLKNEHWAIPTINIMMKQYHIFDSMKMDKGAGLLDELARNLFLNFTTLVDASKLAPKLAKDMELYLLKTPDHPQQVTLFDCGFFGILFMENFNGKVMAEFDNNYCPDLRRTLAADLIEARENQDSVEKLMEEELNPK</sequence>
<protein>
    <submittedName>
        <fullName evidence="1">Uncharacterized protein</fullName>
    </submittedName>
</protein>
<reference evidence="1" key="1">
    <citation type="submission" date="2021-05" db="EMBL/GenBank/DDBJ databases">
        <authorList>
            <person name="Scholz U."/>
            <person name="Mascher M."/>
            <person name="Fiebig A."/>
        </authorList>
    </citation>
    <scope>NUCLEOTIDE SEQUENCE [LARGE SCALE GENOMIC DNA]</scope>
</reference>
<proteinExistence type="predicted"/>
<dbReference type="EnsemblPlants" id="AVESA.00010b.r2.7AG1210860.1">
    <property type="protein sequence ID" value="AVESA.00010b.r2.7AG1210860.1.CDS"/>
    <property type="gene ID" value="AVESA.00010b.r2.7AG1210860"/>
</dbReference>
<keyword evidence="2" id="KW-1185">Reference proteome</keyword>
<evidence type="ECO:0000313" key="2">
    <source>
        <dbReference type="Proteomes" id="UP001732700"/>
    </source>
</evidence>